<proteinExistence type="predicted"/>
<dbReference type="EnsemblMetazoa" id="BGLB029202-RB">
    <property type="protein sequence ID" value="BGLB029202-PB"/>
    <property type="gene ID" value="BGLB029202"/>
</dbReference>
<evidence type="ECO:0000313" key="6">
    <source>
        <dbReference type="RefSeq" id="XP_013070381.1"/>
    </source>
</evidence>
<dbReference type="GeneID" id="106057632"/>
<keyword evidence="5" id="KW-1185">Reference proteome</keyword>
<dbReference type="InterPro" id="IPR033438">
    <property type="entry name" value="MOLO1"/>
</dbReference>
<evidence type="ECO:0000313" key="4">
    <source>
        <dbReference type="Proteomes" id="UP000076420"/>
    </source>
</evidence>
<dbReference type="Proteomes" id="UP001165740">
    <property type="component" value="Chromosome 6"/>
</dbReference>
<dbReference type="Pfam" id="PF17175">
    <property type="entry name" value="MOLO1"/>
    <property type="match status" value="1"/>
</dbReference>
<feature type="transmembrane region" description="Helical" evidence="1">
    <location>
        <begin position="215"/>
        <end position="240"/>
    </location>
</feature>
<dbReference type="RefSeq" id="XP_013070382.1">
    <property type="nucleotide sequence ID" value="XM_013214928.2"/>
</dbReference>
<evidence type="ECO:0000256" key="1">
    <source>
        <dbReference type="SAM" id="Phobius"/>
    </source>
</evidence>
<dbReference type="VEuPathDB" id="VectorBase:BGLB029202"/>
<feature type="chain" id="PRO_5014285100" evidence="2">
    <location>
        <begin position="18"/>
        <end position="241"/>
    </location>
</feature>
<dbReference type="OrthoDB" id="8062037at2759"/>
<dbReference type="PANTHER" id="PTHR33748">
    <property type="entry name" value="PROTEIN CBG04600"/>
    <property type="match status" value="1"/>
</dbReference>
<reference evidence="6 7" key="2">
    <citation type="submission" date="2025-04" db="UniProtKB">
        <authorList>
            <consortium name="RefSeq"/>
        </authorList>
    </citation>
    <scope>IDENTIFICATION</scope>
</reference>
<keyword evidence="1" id="KW-0472">Membrane</keyword>
<dbReference type="RefSeq" id="XP_013070381.1">
    <property type="nucleotide sequence ID" value="XM_013214927.2"/>
</dbReference>
<feature type="signal peptide" evidence="2">
    <location>
        <begin position="1"/>
        <end position="17"/>
    </location>
</feature>
<gene>
    <name evidence="3" type="primary">106057632</name>
    <name evidence="6 7" type="synonym">LOC106057632</name>
</gene>
<dbReference type="AlphaFoldDB" id="A0A2C9LB65"/>
<dbReference type="OMA" id="ICFFSMY"/>
<evidence type="ECO:0000313" key="5">
    <source>
        <dbReference type="Proteomes" id="UP001165740"/>
    </source>
</evidence>
<dbReference type="VEuPathDB" id="VectorBase:BGLAX_042192"/>
<accession>A0A2C9LB65</accession>
<keyword evidence="1" id="KW-0812">Transmembrane</keyword>
<reference evidence="3" key="1">
    <citation type="submission" date="2020-05" db="UniProtKB">
        <authorList>
            <consortium name="EnsemblMetazoa"/>
        </authorList>
    </citation>
    <scope>IDENTIFICATION</scope>
    <source>
        <strain evidence="3">BB02</strain>
    </source>
</reference>
<dbReference type="EnsemblMetazoa" id="BGLB029202-RA">
    <property type="protein sequence ID" value="BGLB029202-PA"/>
    <property type="gene ID" value="BGLB029202"/>
</dbReference>
<dbReference type="PANTHER" id="PTHR33748:SF5">
    <property type="entry name" value="GROUND-LIKE DOMAIN-CONTAINING PROTEIN"/>
    <property type="match status" value="1"/>
</dbReference>
<name>A0A2C9LB65_BIOGL</name>
<evidence type="ECO:0000256" key="2">
    <source>
        <dbReference type="SAM" id="SignalP"/>
    </source>
</evidence>
<dbReference type="Gene3D" id="3.10.310.50">
    <property type="match status" value="1"/>
</dbReference>
<protein>
    <submittedName>
        <fullName evidence="6 7">Uncharacterized protein LOC106057632</fullName>
    </submittedName>
</protein>
<dbReference type="KEGG" id="bgt:106057632"/>
<dbReference type="GO" id="GO:0005892">
    <property type="term" value="C:acetylcholine-gated channel complex"/>
    <property type="evidence" value="ECO:0007669"/>
    <property type="project" value="InterPro"/>
</dbReference>
<dbReference type="Proteomes" id="UP000076420">
    <property type="component" value="Unassembled WGS sequence"/>
</dbReference>
<evidence type="ECO:0000313" key="3">
    <source>
        <dbReference type="EnsemblMetazoa" id="BGLB029202-PA"/>
    </source>
</evidence>
<evidence type="ECO:0000313" key="7">
    <source>
        <dbReference type="RefSeq" id="XP_013070382.1"/>
    </source>
</evidence>
<organism evidence="3 4">
    <name type="scientific">Biomphalaria glabrata</name>
    <name type="common">Bloodfluke planorb</name>
    <name type="synonym">Freshwater snail</name>
    <dbReference type="NCBI Taxonomy" id="6526"/>
    <lineage>
        <taxon>Eukaryota</taxon>
        <taxon>Metazoa</taxon>
        <taxon>Spiralia</taxon>
        <taxon>Lophotrochozoa</taxon>
        <taxon>Mollusca</taxon>
        <taxon>Gastropoda</taxon>
        <taxon>Heterobranchia</taxon>
        <taxon>Euthyneura</taxon>
        <taxon>Panpulmonata</taxon>
        <taxon>Hygrophila</taxon>
        <taxon>Lymnaeoidea</taxon>
        <taxon>Planorbidae</taxon>
        <taxon>Biomphalaria</taxon>
    </lineage>
</organism>
<keyword evidence="1" id="KW-1133">Transmembrane helix</keyword>
<keyword evidence="2" id="KW-0732">Signal</keyword>
<sequence>MLRIVLFALWALNVVHAQPKLEWLPEELYNPQVEPQKCGLKYNEPGFVCDPNRILGEDIHSINWHLKDAAYNGTKCPCSNFYCERDPYPAKGYHIGVALVKKMVLQKNGDGSNNSVKDQAQLFAYILENEKWKMGRCEEDIIIFYSLDDNVLSLYGGSTAIAKLSPYYRNLLIHKVASRFNEGRIVEALHNLIYNMKKVLNCDPSFENNCELHDLVSASSIMTLNLMIAVGSVLTMLFMFF</sequence>